<evidence type="ECO:0000256" key="1">
    <source>
        <dbReference type="SAM" id="Phobius"/>
    </source>
</evidence>
<accession>A0A841RIA0</accession>
<feature type="transmembrane region" description="Helical" evidence="1">
    <location>
        <begin position="77"/>
        <end position="96"/>
    </location>
</feature>
<keyword evidence="1" id="KW-1133">Transmembrane helix</keyword>
<keyword evidence="1" id="KW-0812">Transmembrane</keyword>
<keyword evidence="3" id="KW-1185">Reference proteome</keyword>
<comment type="caution">
    <text evidence="2">The sequence shown here is derived from an EMBL/GenBank/DDBJ whole genome shotgun (WGS) entry which is preliminary data.</text>
</comment>
<feature type="transmembrane region" description="Helical" evidence="1">
    <location>
        <begin position="51"/>
        <end position="72"/>
    </location>
</feature>
<organism evidence="2 3">
    <name type="scientific">Spirochaeta isovalerica</name>
    <dbReference type="NCBI Taxonomy" id="150"/>
    <lineage>
        <taxon>Bacteria</taxon>
        <taxon>Pseudomonadati</taxon>
        <taxon>Spirochaetota</taxon>
        <taxon>Spirochaetia</taxon>
        <taxon>Spirochaetales</taxon>
        <taxon>Spirochaetaceae</taxon>
        <taxon>Spirochaeta</taxon>
    </lineage>
</organism>
<gene>
    <name evidence="2" type="ORF">HNR50_003947</name>
</gene>
<protein>
    <recommendedName>
        <fullName evidence="4">DUF1761 domain-containing protein</fullName>
    </recommendedName>
</protein>
<dbReference type="EMBL" id="JACHGJ010000010">
    <property type="protein sequence ID" value="MBB6482258.1"/>
    <property type="molecule type" value="Genomic_DNA"/>
</dbReference>
<feature type="transmembrane region" description="Helical" evidence="1">
    <location>
        <begin position="7"/>
        <end position="31"/>
    </location>
</feature>
<feature type="transmembrane region" description="Helical" evidence="1">
    <location>
        <begin position="116"/>
        <end position="137"/>
    </location>
</feature>
<evidence type="ECO:0000313" key="2">
    <source>
        <dbReference type="EMBL" id="MBB6482258.1"/>
    </source>
</evidence>
<dbReference type="RefSeq" id="WP_184748490.1">
    <property type="nucleotide sequence ID" value="NZ_JACHGJ010000010.1"/>
</dbReference>
<name>A0A841RIA0_9SPIO</name>
<reference evidence="2 3" key="1">
    <citation type="submission" date="2020-08" db="EMBL/GenBank/DDBJ databases">
        <title>Genomic Encyclopedia of Type Strains, Phase IV (KMG-IV): sequencing the most valuable type-strain genomes for metagenomic binning, comparative biology and taxonomic classification.</title>
        <authorList>
            <person name="Goeker M."/>
        </authorList>
    </citation>
    <scope>NUCLEOTIDE SEQUENCE [LARGE SCALE GENOMIC DNA]</scope>
    <source>
        <strain evidence="2 3">DSM 2461</strain>
    </source>
</reference>
<sequence>MNFFFSGLLWGTVAGAVSFFLGSLLWFAPWARAVSERSSDLPIWKNLPVKLFLPVLFCWGTVFTIGLTFLYLAVRSILPGSPVASGVIFGAVIWFLKNLTEGINALVLIDKPSEYVALELVNSLIGLLVTGALIAWLTKGVSV</sequence>
<dbReference type="AlphaFoldDB" id="A0A841RIA0"/>
<evidence type="ECO:0008006" key="4">
    <source>
        <dbReference type="Google" id="ProtNLM"/>
    </source>
</evidence>
<evidence type="ECO:0000313" key="3">
    <source>
        <dbReference type="Proteomes" id="UP000587760"/>
    </source>
</evidence>
<proteinExistence type="predicted"/>
<keyword evidence="1" id="KW-0472">Membrane</keyword>
<dbReference type="Proteomes" id="UP000587760">
    <property type="component" value="Unassembled WGS sequence"/>
</dbReference>